<dbReference type="AlphaFoldDB" id="A0A6V8SHZ3"/>
<accession>A0A6V8SHZ3</accession>
<dbReference type="Proteomes" id="UP000580568">
    <property type="component" value="Unassembled WGS sequence"/>
</dbReference>
<dbReference type="InterPro" id="IPR025683">
    <property type="entry name" value="Protein_beta"/>
</dbReference>
<dbReference type="EMBL" id="BLZR01000001">
    <property type="protein sequence ID" value="GFP76356.1"/>
    <property type="molecule type" value="Genomic_DNA"/>
</dbReference>
<gene>
    <name evidence="1" type="ORF">bsdtw1_02458</name>
</gene>
<protein>
    <recommendedName>
        <fullName evidence="3">Beta protein</fullName>
    </recommendedName>
</protein>
<organism evidence="1 2">
    <name type="scientific">Clostridium fungisolvens</name>
    <dbReference type="NCBI Taxonomy" id="1604897"/>
    <lineage>
        <taxon>Bacteria</taxon>
        <taxon>Bacillati</taxon>
        <taxon>Bacillota</taxon>
        <taxon>Clostridia</taxon>
        <taxon>Eubacteriales</taxon>
        <taxon>Clostridiaceae</taxon>
        <taxon>Clostridium</taxon>
    </lineage>
</organism>
<keyword evidence="2" id="KW-1185">Reference proteome</keyword>
<proteinExistence type="predicted"/>
<reference evidence="1 2" key="1">
    <citation type="submission" date="2020-07" db="EMBL/GenBank/DDBJ databases">
        <title>A new beta-1,3-glucan-decomposing anaerobic bacterium isolated from anoxic soil subjected to biological soil disinfestation.</title>
        <authorList>
            <person name="Ueki A."/>
            <person name="Tonouchi A."/>
        </authorList>
    </citation>
    <scope>NUCLEOTIDE SEQUENCE [LARGE SCALE GENOMIC DNA]</scope>
    <source>
        <strain evidence="1 2">TW1</strain>
    </source>
</reference>
<name>A0A6V8SHZ3_9CLOT</name>
<comment type="caution">
    <text evidence="1">The sequence shown here is derived from an EMBL/GenBank/DDBJ whole genome shotgun (WGS) entry which is preliminary data.</text>
</comment>
<dbReference type="RefSeq" id="WP_183277791.1">
    <property type="nucleotide sequence ID" value="NZ_BLZR01000001.1"/>
</dbReference>
<evidence type="ECO:0008006" key="3">
    <source>
        <dbReference type="Google" id="ProtNLM"/>
    </source>
</evidence>
<evidence type="ECO:0000313" key="1">
    <source>
        <dbReference type="EMBL" id="GFP76356.1"/>
    </source>
</evidence>
<sequence length="348" mass="40272">MTFKYVPILRNLTAEREALKYQKTSAKVMPLIELVSDKPRENSKLDFKTFSQQLFNNMSNPFFVDIPMYIKLSKRTKLSVTEFLDHIYQNQLKRCVYLNLLSNICPGRLVPVVSYNSNIPYIKKLIVEQVKLLRPNYKKLAFRIFAPYNRSIIDELKTVLKPQDTILLDIFHQKHNTPLLLSMYSEINTLKSNIGCTTVILHSALPDKLTNTKLIDNQIIQDASTNLITSYNSPKYKFDAFGDFAGIKVSNLENIPVSSPAYIHYSALSNNYIGFKGLYRKVRSFETMVLPKFTFSPYWSSIPKKHKNSCYGCTLIERMLSGKVKINYAPRWKTLTICHYIKSMDEVL</sequence>
<dbReference type="Pfam" id="PF14350">
    <property type="entry name" value="Beta_protein"/>
    <property type="match status" value="1"/>
</dbReference>
<evidence type="ECO:0000313" key="2">
    <source>
        <dbReference type="Proteomes" id="UP000580568"/>
    </source>
</evidence>